<gene>
    <name evidence="1" type="ORF">H9717_14285</name>
</gene>
<evidence type="ECO:0000313" key="1">
    <source>
        <dbReference type="EMBL" id="HJA94256.1"/>
    </source>
</evidence>
<evidence type="ECO:0000313" key="2">
    <source>
        <dbReference type="Proteomes" id="UP000886858"/>
    </source>
</evidence>
<protein>
    <submittedName>
        <fullName evidence="1">Uncharacterized protein</fullName>
    </submittedName>
</protein>
<proteinExistence type="predicted"/>
<accession>A0A9D2I7P3</accession>
<reference evidence="1" key="1">
    <citation type="journal article" date="2021" name="PeerJ">
        <title>Extensive microbial diversity within the chicken gut microbiome revealed by metagenomics and culture.</title>
        <authorList>
            <person name="Gilroy R."/>
            <person name="Ravi A."/>
            <person name="Getino M."/>
            <person name="Pursley I."/>
            <person name="Horton D.L."/>
            <person name="Alikhan N.F."/>
            <person name="Baker D."/>
            <person name="Gharbi K."/>
            <person name="Hall N."/>
            <person name="Watson M."/>
            <person name="Adriaenssens E.M."/>
            <person name="Foster-Nyarko E."/>
            <person name="Jarju S."/>
            <person name="Secka A."/>
            <person name="Antonio M."/>
            <person name="Oren A."/>
            <person name="Chaudhuri R.R."/>
            <person name="La Ragione R."/>
            <person name="Hildebrand F."/>
            <person name="Pallen M.J."/>
        </authorList>
    </citation>
    <scope>NUCLEOTIDE SEQUENCE</scope>
    <source>
        <strain evidence="1">CHK179-7159</strain>
    </source>
</reference>
<organism evidence="1 2">
    <name type="scientific">Candidatus Eisenbergiella merdipullorum</name>
    <dbReference type="NCBI Taxonomy" id="2838553"/>
    <lineage>
        <taxon>Bacteria</taxon>
        <taxon>Bacillati</taxon>
        <taxon>Bacillota</taxon>
        <taxon>Clostridia</taxon>
        <taxon>Lachnospirales</taxon>
        <taxon>Lachnospiraceae</taxon>
        <taxon>Eisenbergiella</taxon>
    </lineage>
</organism>
<dbReference type="Proteomes" id="UP000886858">
    <property type="component" value="Unassembled WGS sequence"/>
</dbReference>
<comment type="caution">
    <text evidence="1">The sequence shown here is derived from an EMBL/GenBank/DDBJ whole genome shotgun (WGS) entry which is preliminary data.</text>
</comment>
<dbReference type="AlphaFoldDB" id="A0A9D2I7P3"/>
<reference evidence="1" key="2">
    <citation type="submission" date="2021-04" db="EMBL/GenBank/DDBJ databases">
        <authorList>
            <person name="Gilroy R."/>
        </authorList>
    </citation>
    <scope>NUCLEOTIDE SEQUENCE</scope>
    <source>
        <strain evidence="1">CHK179-7159</strain>
    </source>
</reference>
<sequence>MIGYVRNKEDNWKTVLRDLKEPEPLQTVVIDVEGYDNLVLYDIWGEEGLETEINAGKLIMRNVKYGILFKIFKKK</sequence>
<name>A0A9D2I7P3_9FIRM</name>
<dbReference type="EMBL" id="DWYY01000163">
    <property type="protein sequence ID" value="HJA94256.1"/>
    <property type="molecule type" value="Genomic_DNA"/>
</dbReference>